<dbReference type="EMBL" id="CP127389">
    <property type="protein sequence ID" value="WIV88974.1"/>
    <property type="molecule type" value="Genomic_DNA"/>
</dbReference>
<gene>
    <name evidence="1" type="ORF">QQS39_02895</name>
</gene>
<accession>A0ABY8Y9Z7</accession>
<keyword evidence="2" id="KW-1185">Reference proteome</keyword>
<protein>
    <submittedName>
        <fullName evidence="1">Uncharacterized protein</fullName>
    </submittedName>
</protein>
<organism evidence="1 2">
    <name type="scientific">Proteus appendicitidis</name>
    <dbReference type="NCBI Taxonomy" id="3034648"/>
    <lineage>
        <taxon>Bacteria</taxon>
        <taxon>Pseudomonadati</taxon>
        <taxon>Pseudomonadota</taxon>
        <taxon>Gammaproteobacteria</taxon>
        <taxon>Enterobacterales</taxon>
        <taxon>Morganellaceae</taxon>
        <taxon>Proteus</taxon>
    </lineage>
</organism>
<evidence type="ECO:0000313" key="2">
    <source>
        <dbReference type="Proteomes" id="UP001226651"/>
    </source>
</evidence>
<sequence>MSSNNIKRLSPQEMRTLLLTNAKVLMSESFKTKAPEITGQRKVTKQSNTPNLL</sequence>
<proteinExistence type="predicted"/>
<dbReference type="Proteomes" id="UP001226651">
    <property type="component" value="Chromosome"/>
</dbReference>
<reference evidence="1 2" key="1">
    <citation type="submission" date="2023-06" db="EMBL/GenBank/DDBJ databases">
        <title>Proteus appendicitidis sp. nov., isolated from the appendiceal pus of an appendicitis patient in Yongzhou, China.</title>
        <authorList>
            <person name="Cai X."/>
        </authorList>
    </citation>
    <scope>NUCLEOTIDE SEQUENCE [LARGE SCALE GENOMIC DNA]</scope>
    <source>
        <strain evidence="1 2">HZ0627</strain>
    </source>
</reference>
<evidence type="ECO:0000313" key="1">
    <source>
        <dbReference type="EMBL" id="WIV88974.1"/>
    </source>
</evidence>
<name>A0ABY8Y9Z7_9GAMM</name>
<dbReference type="RefSeq" id="WP_265576145.1">
    <property type="nucleotide sequence ID" value="NZ_CP127389.1"/>
</dbReference>